<reference evidence="3 4" key="1">
    <citation type="submission" date="2020-04" db="EMBL/GenBank/DDBJ databases">
        <title>Genome sequencing of Rosenbergiella species.</title>
        <authorList>
            <person name="Alvarez-Perez S."/>
            <person name="Lievens B."/>
        </authorList>
    </citation>
    <scope>NUCLEOTIDE SEQUENCE [LARGE SCALE GENOMIC DNA]</scope>
    <source>
        <strain evidence="3 4">S61</strain>
    </source>
</reference>
<organism evidence="3 4">
    <name type="scientific">Rosenbergiella gaditana</name>
    <dbReference type="NCBI Taxonomy" id="2726987"/>
    <lineage>
        <taxon>Bacteria</taxon>
        <taxon>Pseudomonadati</taxon>
        <taxon>Pseudomonadota</taxon>
        <taxon>Gammaproteobacteria</taxon>
        <taxon>Enterobacterales</taxon>
        <taxon>Erwiniaceae</taxon>
        <taxon>Rosenbergiella</taxon>
    </lineage>
</organism>
<evidence type="ECO:0000256" key="2">
    <source>
        <dbReference type="ARBA" id="ARBA00022638"/>
    </source>
</evidence>
<name>A0ABS5SXQ2_9GAMM</name>
<protein>
    <submittedName>
        <fullName evidence="3">Peptidoglycan-binding protein</fullName>
    </submittedName>
</protein>
<accession>A0ABS5SXQ2</accession>
<proteinExistence type="predicted"/>
<dbReference type="Gene3D" id="1.10.530.40">
    <property type="match status" value="1"/>
</dbReference>
<dbReference type="Proteomes" id="UP000790096">
    <property type="component" value="Unassembled WGS sequence"/>
</dbReference>
<dbReference type="EMBL" id="JABBFR010000013">
    <property type="protein sequence ID" value="MBT0724882.1"/>
    <property type="molecule type" value="Genomic_DNA"/>
</dbReference>
<dbReference type="InterPro" id="IPR023347">
    <property type="entry name" value="Lysozyme_dom_sf"/>
</dbReference>
<sequence>MMIDAGYNHIHGTHLRASGNCDQETKTAILWYQQLLNMSPTGVIHPMETLFYMMFSQATSPHWRPINTSGPLKVREGQFTFDAEGRDYLTTVEPFRQPAHTAYFSRILHSPGGPSGVTIGRGYDMKMRSSGVIFSDMKKAGVEDYKSLICSKAAGLYGRHATEFVKYYGPLVGEISHLQQVRLFENTFSVYVSTAARIYKKNSPTPSNWDSIDNKIKEIFYDTLYQGNTSAKEMVKAISSNNRSEVVKYIEKHHPGNGTSRDLLRIRYLKK</sequence>
<evidence type="ECO:0000256" key="1">
    <source>
        <dbReference type="ARBA" id="ARBA00022529"/>
    </source>
</evidence>
<comment type="caution">
    <text evidence="3">The sequence shown here is derived from an EMBL/GenBank/DDBJ whole genome shotgun (WGS) entry which is preliminary data.</text>
</comment>
<evidence type="ECO:0000313" key="4">
    <source>
        <dbReference type="Proteomes" id="UP000790096"/>
    </source>
</evidence>
<keyword evidence="1" id="KW-0929">Antimicrobial</keyword>
<keyword evidence="4" id="KW-1185">Reference proteome</keyword>
<evidence type="ECO:0000313" key="3">
    <source>
        <dbReference type="EMBL" id="MBT0724882.1"/>
    </source>
</evidence>
<gene>
    <name evidence="3" type="ORF">HH682_10675</name>
</gene>
<keyword evidence="2" id="KW-0081">Bacteriolytic enzyme</keyword>